<reference evidence="3" key="2">
    <citation type="submission" date="2012-11" db="EMBL/GenBank/DDBJ databases">
        <authorList>
            <person name="Kuo A."/>
            <person name="Curtis B.A."/>
            <person name="Tanifuji G."/>
            <person name="Burki F."/>
            <person name="Gruber A."/>
            <person name="Irimia M."/>
            <person name="Maruyama S."/>
            <person name="Arias M.C."/>
            <person name="Ball S.G."/>
            <person name="Gile G.H."/>
            <person name="Hirakawa Y."/>
            <person name="Hopkins J.F."/>
            <person name="Rensing S.A."/>
            <person name="Schmutz J."/>
            <person name="Symeonidi A."/>
            <person name="Elias M."/>
            <person name="Eveleigh R.J."/>
            <person name="Herman E.K."/>
            <person name="Klute M.J."/>
            <person name="Nakayama T."/>
            <person name="Obornik M."/>
            <person name="Reyes-Prieto A."/>
            <person name="Armbrust E.V."/>
            <person name="Aves S.J."/>
            <person name="Beiko R.G."/>
            <person name="Coutinho P."/>
            <person name="Dacks J.B."/>
            <person name="Durnford D.G."/>
            <person name="Fast N.M."/>
            <person name="Green B.R."/>
            <person name="Grisdale C."/>
            <person name="Hempe F."/>
            <person name="Henrissat B."/>
            <person name="Hoppner M.P."/>
            <person name="Ishida K.-I."/>
            <person name="Kim E."/>
            <person name="Koreny L."/>
            <person name="Kroth P.G."/>
            <person name="Liu Y."/>
            <person name="Malik S.-B."/>
            <person name="Maier U.G."/>
            <person name="McRose D."/>
            <person name="Mock T."/>
            <person name="Neilson J.A."/>
            <person name="Onodera N.T."/>
            <person name="Poole A.M."/>
            <person name="Pritham E.J."/>
            <person name="Richards T.A."/>
            <person name="Rocap G."/>
            <person name="Roy S.W."/>
            <person name="Sarai C."/>
            <person name="Schaack S."/>
            <person name="Shirato S."/>
            <person name="Slamovits C.H."/>
            <person name="Spencer D.F."/>
            <person name="Suzuki S."/>
            <person name="Worden A.Z."/>
            <person name="Zauner S."/>
            <person name="Barry K."/>
            <person name="Bell C."/>
            <person name="Bharti A.K."/>
            <person name="Crow J.A."/>
            <person name="Grimwood J."/>
            <person name="Kramer R."/>
            <person name="Lindquist E."/>
            <person name="Lucas S."/>
            <person name="Salamov A."/>
            <person name="McFadden G.I."/>
            <person name="Lane C.E."/>
            <person name="Keeling P.J."/>
            <person name="Gray M.W."/>
            <person name="Grigoriev I.V."/>
            <person name="Archibald J.M."/>
        </authorList>
    </citation>
    <scope>NUCLEOTIDE SEQUENCE</scope>
    <source>
        <strain evidence="3">CCMP2712</strain>
    </source>
</reference>
<gene>
    <name evidence="1" type="ORF">GUITHDRAFT_114806</name>
</gene>
<proteinExistence type="predicted"/>
<dbReference type="EnsemblProtists" id="EKX39147">
    <property type="protein sequence ID" value="EKX39147"/>
    <property type="gene ID" value="GUITHDRAFT_114806"/>
</dbReference>
<evidence type="ECO:0000313" key="3">
    <source>
        <dbReference type="Proteomes" id="UP000011087"/>
    </source>
</evidence>
<sequence>MRETERFYNIETEASQLGLVKLSLIESKRQAFIARARLRSFAAPSITRLICFDRLLYTCSGLISGSTSHVSGSIYPAKSHFSL</sequence>
<keyword evidence="3" id="KW-1185">Reference proteome</keyword>
<reference evidence="2" key="3">
    <citation type="submission" date="2015-06" db="UniProtKB">
        <authorList>
            <consortium name="EnsemblProtists"/>
        </authorList>
    </citation>
    <scope>IDENTIFICATION</scope>
</reference>
<dbReference type="RefSeq" id="XP_005826127.1">
    <property type="nucleotide sequence ID" value="XM_005826070.1"/>
</dbReference>
<dbReference type="PaxDb" id="55529-EKX39147"/>
<dbReference type="HOGENOM" id="CLU_2547389_0_0_1"/>
<dbReference type="EMBL" id="JH993042">
    <property type="protein sequence ID" value="EKX39147.1"/>
    <property type="molecule type" value="Genomic_DNA"/>
</dbReference>
<evidence type="ECO:0000313" key="2">
    <source>
        <dbReference type="EnsemblProtists" id="EKX39147"/>
    </source>
</evidence>
<evidence type="ECO:0000313" key="1">
    <source>
        <dbReference type="EMBL" id="EKX39147.1"/>
    </source>
</evidence>
<dbReference type="Proteomes" id="UP000011087">
    <property type="component" value="Unassembled WGS sequence"/>
</dbReference>
<name>L1ISQ8_GUITC</name>
<dbReference type="KEGG" id="gtt:GUITHDRAFT_114806"/>
<accession>L1ISQ8</accession>
<reference evidence="1 3" key="1">
    <citation type="journal article" date="2012" name="Nature">
        <title>Algal genomes reveal evolutionary mosaicism and the fate of nucleomorphs.</title>
        <authorList>
            <consortium name="DOE Joint Genome Institute"/>
            <person name="Curtis B.A."/>
            <person name="Tanifuji G."/>
            <person name="Burki F."/>
            <person name="Gruber A."/>
            <person name="Irimia M."/>
            <person name="Maruyama S."/>
            <person name="Arias M.C."/>
            <person name="Ball S.G."/>
            <person name="Gile G.H."/>
            <person name="Hirakawa Y."/>
            <person name="Hopkins J.F."/>
            <person name="Kuo A."/>
            <person name="Rensing S.A."/>
            <person name="Schmutz J."/>
            <person name="Symeonidi A."/>
            <person name="Elias M."/>
            <person name="Eveleigh R.J."/>
            <person name="Herman E.K."/>
            <person name="Klute M.J."/>
            <person name="Nakayama T."/>
            <person name="Obornik M."/>
            <person name="Reyes-Prieto A."/>
            <person name="Armbrust E.V."/>
            <person name="Aves S.J."/>
            <person name="Beiko R.G."/>
            <person name="Coutinho P."/>
            <person name="Dacks J.B."/>
            <person name="Durnford D.G."/>
            <person name="Fast N.M."/>
            <person name="Green B.R."/>
            <person name="Grisdale C.J."/>
            <person name="Hempel F."/>
            <person name="Henrissat B."/>
            <person name="Hoppner M.P."/>
            <person name="Ishida K."/>
            <person name="Kim E."/>
            <person name="Koreny L."/>
            <person name="Kroth P.G."/>
            <person name="Liu Y."/>
            <person name="Malik S.B."/>
            <person name="Maier U.G."/>
            <person name="McRose D."/>
            <person name="Mock T."/>
            <person name="Neilson J.A."/>
            <person name="Onodera N.T."/>
            <person name="Poole A.M."/>
            <person name="Pritham E.J."/>
            <person name="Richards T.A."/>
            <person name="Rocap G."/>
            <person name="Roy S.W."/>
            <person name="Sarai C."/>
            <person name="Schaack S."/>
            <person name="Shirato S."/>
            <person name="Slamovits C.H."/>
            <person name="Spencer D.F."/>
            <person name="Suzuki S."/>
            <person name="Worden A.Z."/>
            <person name="Zauner S."/>
            <person name="Barry K."/>
            <person name="Bell C."/>
            <person name="Bharti A.K."/>
            <person name="Crow J.A."/>
            <person name="Grimwood J."/>
            <person name="Kramer R."/>
            <person name="Lindquist E."/>
            <person name="Lucas S."/>
            <person name="Salamov A."/>
            <person name="McFadden G.I."/>
            <person name="Lane C.E."/>
            <person name="Keeling P.J."/>
            <person name="Gray M.W."/>
            <person name="Grigoriev I.V."/>
            <person name="Archibald J.M."/>
        </authorList>
    </citation>
    <scope>NUCLEOTIDE SEQUENCE</scope>
    <source>
        <strain evidence="1 3">CCMP2712</strain>
    </source>
</reference>
<organism evidence="1">
    <name type="scientific">Guillardia theta (strain CCMP2712)</name>
    <name type="common">Cryptophyte</name>
    <dbReference type="NCBI Taxonomy" id="905079"/>
    <lineage>
        <taxon>Eukaryota</taxon>
        <taxon>Cryptophyceae</taxon>
        <taxon>Pyrenomonadales</taxon>
        <taxon>Geminigeraceae</taxon>
        <taxon>Guillardia</taxon>
    </lineage>
</organism>
<dbReference type="GeneID" id="17295887"/>
<dbReference type="AlphaFoldDB" id="L1ISQ8"/>
<protein>
    <submittedName>
        <fullName evidence="1 2">Uncharacterized protein</fullName>
    </submittedName>
</protein>